<name>A0A0F9JLG1_9ZZZZ</name>
<dbReference type="InterPro" id="IPR003593">
    <property type="entry name" value="AAA+_ATPase"/>
</dbReference>
<accession>A0A0F9JLG1</accession>
<dbReference type="Pfam" id="PF13177">
    <property type="entry name" value="DNA_pol3_delta2"/>
    <property type="match status" value="1"/>
</dbReference>
<dbReference type="CDD" id="cd00009">
    <property type="entry name" value="AAA"/>
    <property type="match status" value="1"/>
</dbReference>
<dbReference type="Gene3D" id="3.40.50.300">
    <property type="entry name" value="P-loop containing nucleotide triphosphate hydrolases"/>
    <property type="match status" value="1"/>
</dbReference>
<dbReference type="InterPro" id="IPR050238">
    <property type="entry name" value="DNA_Rep/Repair_Clamp_Loader"/>
</dbReference>
<dbReference type="SUPFAM" id="SSF52540">
    <property type="entry name" value="P-loop containing nucleoside triphosphate hydrolases"/>
    <property type="match status" value="1"/>
</dbReference>
<organism evidence="2">
    <name type="scientific">marine sediment metagenome</name>
    <dbReference type="NCBI Taxonomy" id="412755"/>
    <lineage>
        <taxon>unclassified sequences</taxon>
        <taxon>metagenomes</taxon>
        <taxon>ecological metagenomes</taxon>
    </lineage>
</organism>
<gene>
    <name evidence="2" type="ORF">LCGC14_1438230</name>
</gene>
<evidence type="ECO:0000259" key="1">
    <source>
        <dbReference type="SMART" id="SM00382"/>
    </source>
</evidence>
<dbReference type="SMART" id="SM00382">
    <property type="entry name" value="AAA"/>
    <property type="match status" value="1"/>
</dbReference>
<sequence>MPLQHDYRPQNFEEFFGNTSQIEMVKKTLQREPEKIPKAYLITGPAGCGKTTLAYLIRDAFGCSIEDFIEIDASVDRGIKHMRAMKEDLEYAPLVGGSSGKQVVLLDEVHGITHDAREAILKTLEKPPPNTMLILCTTEVFDLKDTTKRRCTKVNLKPLLMSDMLSLID</sequence>
<feature type="non-terminal residue" evidence="2">
    <location>
        <position position="169"/>
    </location>
</feature>
<evidence type="ECO:0000313" key="2">
    <source>
        <dbReference type="EMBL" id="KKM70684.1"/>
    </source>
</evidence>
<dbReference type="AlphaFoldDB" id="A0A0F9JLG1"/>
<dbReference type="GO" id="GO:0006261">
    <property type="term" value="P:DNA-templated DNA replication"/>
    <property type="evidence" value="ECO:0007669"/>
    <property type="project" value="TreeGrafter"/>
</dbReference>
<proteinExistence type="predicted"/>
<feature type="domain" description="AAA+ ATPase" evidence="1">
    <location>
        <begin position="36"/>
        <end position="160"/>
    </location>
</feature>
<dbReference type="PANTHER" id="PTHR11669:SF0">
    <property type="entry name" value="PROTEIN STICHEL-LIKE 2"/>
    <property type="match status" value="1"/>
</dbReference>
<protein>
    <recommendedName>
        <fullName evidence="1">AAA+ ATPase domain-containing protein</fullName>
    </recommendedName>
</protein>
<comment type="caution">
    <text evidence="2">The sequence shown here is derived from an EMBL/GenBank/DDBJ whole genome shotgun (WGS) entry which is preliminary data.</text>
</comment>
<reference evidence="2" key="1">
    <citation type="journal article" date="2015" name="Nature">
        <title>Complex archaea that bridge the gap between prokaryotes and eukaryotes.</title>
        <authorList>
            <person name="Spang A."/>
            <person name="Saw J.H."/>
            <person name="Jorgensen S.L."/>
            <person name="Zaremba-Niedzwiedzka K."/>
            <person name="Martijn J."/>
            <person name="Lind A.E."/>
            <person name="van Eijk R."/>
            <person name="Schleper C."/>
            <person name="Guy L."/>
            <person name="Ettema T.J."/>
        </authorList>
    </citation>
    <scope>NUCLEOTIDE SEQUENCE</scope>
</reference>
<dbReference type="PANTHER" id="PTHR11669">
    <property type="entry name" value="REPLICATION FACTOR C / DNA POLYMERASE III GAMMA-TAU SUBUNIT"/>
    <property type="match status" value="1"/>
</dbReference>
<dbReference type="EMBL" id="LAZR01009770">
    <property type="protein sequence ID" value="KKM70684.1"/>
    <property type="molecule type" value="Genomic_DNA"/>
</dbReference>
<dbReference type="InterPro" id="IPR027417">
    <property type="entry name" value="P-loop_NTPase"/>
</dbReference>